<keyword evidence="4" id="KW-1185">Reference proteome</keyword>
<evidence type="ECO:0000256" key="2">
    <source>
        <dbReference type="SAM" id="Phobius"/>
    </source>
</evidence>
<feature type="compositionally biased region" description="Polar residues" evidence="1">
    <location>
        <begin position="233"/>
        <end position="245"/>
    </location>
</feature>
<dbReference type="Proteomes" id="UP000308652">
    <property type="component" value="Unassembled WGS sequence"/>
</dbReference>
<organism evidence="3 4">
    <name type="scientific">Crucibulum laeve</name>
    <dbReference type="NCBI Taxonomy" id="68775"/>
    <lineage>
        <taxon>Eukaryota</taxon>
        <taxon>Fungi</taxon>
        <taxon>Dikarya</taxon>
        <taxon>Basidiomycota</taxon>
        <taxon>Agaricomycotina</taxon>
        <taxon>Agaricomycetes</taxon>
        <taxon>Agaricomycetidae</taxon>
        <taxon>Agaricales</taxon>
        <taxon>Agaricineae</taxon>
        <taxon>Nidulariaceae</taxon>
        <taxon>Crucibulum</taxon>
    </lineage>
</organism>
<protein>
    <submittedName>
        <fullName evidence="3">Uncharacterized protein</fullName>
    </submittedName>
</protein>
<proteinExistence type="predicted"/>
<keyword evidence="2" id="KW-0812">Transmembrane</keyword>
<feature type="compositionally biased region" description="Low complexity" evidence="1">
    <location>
        <begin position="158"/>
        <end position="171"/>
    </location>
</feature>
<keyword evidence="2" id="KW-1133">Transmembrane helix</keyword>
<feature type="non-terminal residue" evidence="3">
    <location>
        <position position="1"/>
    </location>
</feature>
<evidence type="ECO:0000256" key="1">
    <source>
        <dbReference type="SAM" id="MobiDB-lite"/>
    </source>
</evidence>
<keyword evidence="2" id="KW-0472">Membrane</keyword>
<gene>
    <name evidence="3" type="ORF">BDQ12DRAFT_720072</name>
</gene>
<dbReference type="AlphaFoldDB" id="A0A5C3M9W2"/>
<feature type="compositionally biased region" description="Gly residues" evidence="1">
    <location>
        <begin position="305"/>
        <end position="319"/>
    </location>
</feature>
<accession>A0A5C3M9W2</accession>
<feature type="compositionally biased region" description="Low complexity" evidence="1">
    <location>
        <begin position="337"/>
        <end position="362"/>
    </location>
</feature>
<evidence type="ECO:0000313" key="4">
    <source>
        <dbReference type="Proteomes" id="UP000308652"/>
    </source>
</evidence>
<sequence>PTGSSNHNSNHGSTHTNGGGANPSSGGNHNPQNPSTGGSDNSSDNGHVAGNGQGNGNVNSSGDGHSHPPPGSQQQGSSTANSLNNGQGGNPNSGGDHPSQKPPPGGSNGGSSNGDFPSNGQSSDGTHSPEGPTSGGSDNSHQGSNGKGGDNNHPIFPHSTVTSTHHQSSPTANPGKGGSHGDSTKPPPTPSQTTDTNGHGDLPVITLPTIISIHHRPSPTTNPGEGSQGGGNTQPPLSLPQTTDSPNDHGDPPPHTIAPTHQQSSSTTISENSGSQGSDITQQHPPLPQSTSNPTQENPEHESSGGNGKGGTHSRGGDPGPSTTHPPEGMPPPPSKPTQSTKESPSSVPDNSGGGSNNDTSSHQNSQHGGQEGIDTPAPSLSAEMTPHNALPMATFLPDSSPSPASNVQVNGGVMTTIHAEMTMMPSPTPINNHAGGSSGVLTDDGSFTGSSIGGGQPAVHLNGAPPPVYSDASKVVLYATVTAPVTTSATLITSVVISDGSTPITTTYTSFSTEFTTFSTLTTESFEPTQALSGTANNDTNIGAVVGGAIGGVILLLVGAILTLCLLKRKRRHIQAQVASNADPFPFSPMTSMGSVGESAINFNPSLMVRTPTNPSAASVNSVVAEGSPTAGSSASAGSNPVRNIPRKKPVAFLDDPFAKDGASYRGAVMRSPSPASTAVLANASSATLYSPSDNPYSGLVTTSPLILFEGSLHSASTAYSSPTDSISSPDSPSDPFADPLVSLSNPFDDPEPEVISQHKKPGSATLLPSSTLHPEVRLSVASYRTDSSMVSHSSGDMVTQYGYAV</sequence>
<feature type="compositionally biased region" description="Polar residues" evidence="1">
    <location>
        <begin position="135"/>
        <end position="144"/>
    </location>
</feature>
<feature type="compositionally biased region" description="Polar residues" evidence="1">
    <location>
        <begin position="277"/>
        <end position="297"/>
    </location>
</feature>
<feature type="region of interest" description="Disordered" evidence="1">
    <location>
        <begin position="1"/>
        <end position="385"/>
    </location>
</feature>
<feature type="region of interest" description="Disordered" evidence="1">
    <location>
        <begin position="720"/>
        <end position="771"/>
    </location>
</feature>
<feature type="compositionally biased region" description="Low complexity" evidence="1">
    <location>
        <begin position="1"/>
        <end position="48"/>
    </location>
</feature>
<name>A0A5C3M9W2_9AGAR</name>
<feature type="compositionally biased region" description="Low complexity" evidence="1">
    <location>
        <begin position="262"/>
        <end position="276"/>
    </location>
</feature>
<dbReference type="STRING" id="68775.A0A5C3M9W2"/>
<feature type="region of interest" description="Disordered" evidence="1">
    <location>
        <begin position="433"/>
        <end position="460"/>
    </location>
</feature>
<dbReference type="EMBL" id="ML213593">
    <property type="protein sequence ID" value="TFK42060.1"/>
    <property type="molecule type" value="Genomic_DNA"/>
</dbReference>
<evidence type="ECO:0000313" key="3">
    <source>
        <dbReference type="EMBL" id="TFK42060.1"/>
    </source>
</evidence>
<reference evidence="3 4" key="1">
    <citation type="journal article" date="2019" name="Nat. Ecol. Evol.">
        <title>Megaphylogeny resolves global patterns of mushroom evolution.</title>
        <authorList>
            <person name="Varga T."/>
            <person name="Krizsan K."/>
            <person name="Foldi C."/>
            <person name="Dima B."/>
            <person name="Sanchez-Garcia M."/>
            <person name="Sanchez-Ramirez S."/>
            <person name="Szollosi G.J."/>
            <person name="Szarkandi J.G."/>
            <person name="Papp V."/>
            <person name="Albert L."/>
            <person name="Andreopoulos W."/>
            <person name="Angelini C."/>
            <person name="Antonin V."/>
            <person name="Barry K.W."/>
            <person name="Bougher N.L."/>
            <person name="Buchanan P."/>
            <person name="Buyck B."/>
            <person name="Bense V."/>
            <person name="Catcheside P."/>
            <person name="Chovatia M."/>
            <person name="Cooper J."/>
            <person name="Damon W."/>
            <person name="Desjardin D."/>
            <person name="Finy P."/>
            <person name="Geml J."/>
            <person name="Haridas S."/>
            <person name="Hughes K."/>
            <person name="Justo A."/>
            <person name="Karasinski D."/>
            <person name="Kautmanova I."/>
            <person name="Kiss B."/>
            <person name="Kocsube S."/>
            <person name="Kotiranta H."/>
            <person name="LaButti K.M."/>
            <person name="Lechner B.E."/>
            <person name="Liimatainen K."/>
            <person name="Lipzen A."/>
            <person name="Lukacs Z."/>
            <person name="Mihaltcheva S."/>
            <person name="Morgado L.N."/>
            <person name="Niskanen T."/>
            <person name="Noordeloos M.E."/>
            <person name="Ohm R.A."/>
            <person name="Ortiz-Santana B."/>
            <person name="Ovrebo C."/>
            <person name="Racz N."/>
            <person name="Riley R."/>
            <person name="Savchenko A."/>
            <person name="Shiryaev A."/>
            <person name="Soop K."/>
            <person name="Spirin V."/>
            <person name="Szebenyi C."/>
            <person name="Tomsovsky M."/>
            <person name="Tulloss R.E."/>
            <person name="Uehling J."/>
            <person name="Grigoriev I.V."/>
            <person name="Vagvolgyi C."/>
            <person name="Papp T."/>
            <person name="Martin F.M."/>
            <person name="Miettinen O."/>
            <person name="Hibbett D.S."/>
            <person name="Nagy L.G."/>
        </authorList>
    </citation>
    <scope>NUCLEOTIDE SEQUENCE [LARGE SCALE GENOMIC DNA]</scope>
    <source>
        <strain evidence="3 4">CBS 166.37</strain>
    </source>
</reference>
<feature type="compositionally biased region" description="Low complexity" evidence="1">
    <location>
        <begin position="722"/>
        <end position="741"/>
    </location>
</feature>
<feature type="transmembrane region" description="Helical" evidence="2">
    <location>
        <begin position="543"/>
        <end position="568"/>
    </location>
</feature>